<sequence length="226" mass="25548">MQYDVITYGEKALLMQFKNEISVEVHLQVKACYLYLKNNKIKGIDSLIPAYNSLTILYNPDRIEGKTLQMFLENTPFKVSDDVKETQNTVEIPVCYQGDFALDMNEVSKKINLSISEIIELHTAKPYLVYMLGFAPGFMYLGGLDKRLHMPRKETPRLKIPAGAVGLADQQTGVYPLETPGGWQIIGQTPLQLFSKEKPALVSMGDLVQFVPISAKEFHKIKKECK</sequence>
<dbReference type="InterPro" id="IPR003833">
    <property type="entry name" value="CT_C_D"/>
</dbReference>
<dbReference type="NCBIfam" id="TIGR00370">
    <property type="entry name" value="5-oxoprolinase subunit PxpB"/>
    <property type="match status" value="1"/>
</dbReference>
<name>A0ABX0U8T7_9FLAO</name>
<proteinExistence type="predicted"/>
<evidence type="ECO:0000256" key="2">
    <source>
        <dbReference type="ARBA" id="ARBA00022801"/>
    </source>
</evidence>
<feature type="domain" description="Carboxyltransferase" evidence="4">
    <location>
        <begin position="3"/>
        <end position="202"/>
    </location>
</feature>
<dbReference type="Proteomes" id="UP000745859">
    <property type="component" value="Unassembled WGS sequence"/>
</dbReference>
<dbReference type="EMBL" id="JAASQL010000001">
    <property type="protein sequence ID" value="NIJ45255.1"/>
    <property type="molecule type" value="Genomic_DNA"/>
</dbReference>
<dbReference type="InterPro" id="IPR029000">
    <property type="entry name" value="Cyclophilin-like_dom_sf"/>
</dbReference>
<protein>
    <submittedName>
        <fullName evidence="5">Inhibitor of KinA</fullName>
    </submittedName>
</protein>
<dbReference type="SUPFAM" id="SSF160467">
    <property type="entry name" value="PH0987 N-terminal domain-like"/>
    <property type="match status" value="1"/>
</dbReference>
<evidence type="ECO:0000313" key="6">
    <source>
        <dbReference type="Proteomes" id="UP000745859"/>
    </source>
</evidence>
<keyword evidence="2" id="KW-0378">Hydrolase</keyword>
<evidence type="ECO:0000256" key="3">
    <source>
        <dbReference type="ARBA" id="ARBA00022840"/>
    </source>
</evidence>
<evidence type="ECO:0000259" key="4">
    <source>
        <dbReference type="SMART" id="SM00796"/>
    </source>
</evidence>
<dbReference type="Gene3D" id="3.30.1360.40">
    <property type="match status" value="1"/>
</dbReference>
<dbReference type="RefSeq" id="WP_167186746.1">
    <property type="nucleotide sequence ID" value="NZ_JAASQL010000001.1"/>
</dbReference>
<gene>
    <name evidence="5" type="ORF">FHR24_001694</name>
</gene>
<keyword evidence="6" id="KW-1185">Reference proteome</keyword>
<reference evidence="5 6" key="1">
    <citation type="submission" date="2020-03" db="EMBL/GenBank/DDBJ databases">
        <title>Genomic Encyclopedia of Type Strains, Phase IV (KMG-IV): sequencing the most valuable type-strain genomes for metagenomic binning, comparative biology and taxonomic classification.</title>
        <authorList>
            <person name="Goeker M."/>
        </authorList>
    </citation>
    <scope>NUCLEOTIDE SEQUENCE [LARGE SCALE GENOMIC DNA]</scope>
    <source>
        <strain evidence="5 6">DSM 101599</strain>
    </source>
</reference>
<evidence type="ECO:0000313" key="5">
    <source>
        <dbReference type="EMBL" id="NIJ45255.1"/>
    </source>
</evidence>
<dbReference type="Pfam" id="PF02682">
    <property type="entry name" value="CT_C_D"/>
    <property type="match status" value="1"/>
</dbReference>
<dbReference type="Gene3D" id="2.40.100.10">
    <property type="entry name" value="Cyclophilin-like"/>
    <property type="match status" value="1"/>
</dbReference>
<dbReference type="SUPFAM" id="SSF50891">
    <property type="entry name" value="Cyclophilin-like"/>
    <property type="match status" value="1"/>
</dbReference>
<comment type="caution">
    <text evidence="5">The sequence shown here is derived from an EMBL/GenBank/DDBJ whole genome shotgun (WGS) entry which is preliminary data.</text>
</comment>
<dbReference type="PANTHER" id="PTHR34698:SF2">
    <property type="entry name" value="5-OXOPROLINASE SUBUNIT B"/>
    <property type="match status" value="1"/>
</dbReference>
<dbReference type="PANTHER" id="PTHR34698">
    <property type="entry name" value="5-OXOPROLINASE SUBUNIT B"/>
    <property type="match status" value="1"/>
</dbReference>
<accession>A0ABX0U8T7</accession>
<dbReference type="SMART" id="SM00796">
    <property type="entry name" value="AHS1"/>
    <property type="match status" value="1"/>
</dbReference>
<dbReference type="InterPro" id="IPR010016">
    <property type="entry name" value="PxpB"/>
</dbReference>
<organism evidence="5 6">
    <name type="scientific">Wenyingzhuangia heitensis</name>
    <dbReference type="NCBI Taxonomy" id="1487859"/>
    <lineage>
        <taxon>Bacteria</taxon>
        <taxon>Pseudomonadati</taxon>
        <taxon>Bacteroidota</taxon>
        <taxon>Flavobacteriia</taxon>
        <taxon>Flavobacteriales</taxon>
        <taxon>Flavobacteriaceae</taxon>
        <taxon>Wenyingzhuangia</taxon>
    </lineage>
</organism>
<keyword evidence="1" id="KW-0547">Nucleotide-binding</keyword>
<evidence type="ECO:0000256" key="1">
    <source>
        <dbReference type="ARBA" id="ARBA00022741"/>
    </source>
</evidence>
<keyword evidence="3" id="KW-0067">ATP-binding</keyword>